<accession>A0ABQ5EML6</accession>
<evidence type="ECO:0000313" key="2">
    <source>
        <dbReference type="EMBL" id="GJT52012.1"/>
    </source>
</evidence>
<evidence type="ECO:0000259" key="1">
    <source>
        <dbReference type="Pfam" id="PF26130"/>
    </source>
</evidence>
<dbReference type="Pfam" id="PF26130">
    <property type="entry name" value="PB1-like"/>
    <property type="match status" value="1"/>
</dbReference>
<protein>
    <recommendedName>
        <fullName evidence="1">PB1-like domain-containing protein</fullName>
    </recommendedName>
</protein>
<proteinExistence type="predicted"/>
<keyword evidence="3" id="KW-1185">Reference proteome</keyword>
<dbReference type="InterPro" id="IPR058594">
    <property type="entry name" value="PB1-like_dom_pln"/>
</dbReference>
<comment type="caution">
    <text evidence="2">The sequence shown here is derived from an EMBL/GenBank/DDBJ whole genome shotgun (WGS) entry which is preliminary data.</text>
</comment>
<name>A0ABQ5EML6_9ASTR</name>
<feature type="domain" description="PB1-like" evidence="1">
    <location>
        <begin position="28"/>
        <end position="125"/>
    </location>
</feature>
<gene>
    <name evidence="2" type="ORF">Tco_0978169</name>
</gene>
<dbReference type="Proteomes" id="UP001151760">
    <property type="component" value="Unassembled WGS sequence"/>
</dbReference>
<evidence type="ECO:0000313" key="3">
    <source>
        <dbReference type="Proteomes" id="UP001151760"/>
    </source>
</evidence>
<dbReference type="EMBL" id="BQNB010016455">
    <property type="protein sequence ID" value="GJT52012.1"/>
    <property type="molecule type" value="Genomic_DNA"/>
</dbReference>
<reference evidence="2" key="1">
    <citation type="journal article" date="2022" name="Int. J. Mol. Sci.">
        <title>Draft Genome of Tanacetum Coccineum: Genomic Comparison of Closely Related Tanacetum-Family Plants.</title>
        <authorList>
            <person name="Yamashiro T."/>
            <person name="Shiraishi A."/>
            <person name="Nakayama K."/>
            <person name="Satake H."/>
        </authorList>
    </citation>
    <scope>NUCLEOTIDE SEQUENCE</scope>
</reference>
<organism evidence="2 3">
    <name type="scientific">Tanacetum coccineum</name>
    <dbReference type="NCBI Taxonomy" id="301880"/>
    <lineage>
        <taxon>Eukaryota</taxon>
        <taxon>Viridiplantae</taxon>
        <taxon>Streptophyta</taxon>
        <taxon>Embryophyta</taxon>
        <taxon>Tracheophyta</taxon>
        <taxon>Spermatophyta</taxon>
        <taxon>Magnoliopsida</taxon>
        <taxon>eudicotyledons</taxon>
        <taxon>Gunneridae</taxon>
        <taxon>Pentapetalae</taxon>
        <taxon>asterids</taxon>
        <taxon>campanulids</taxon>
        <taxon>Asterales</taxon>
        <taxon>Asteraceae</taxon>
        <taxon>Asteroideae</taxon>
        <taxon>Anthemideae</taxon>
        <taxon>Anthemidinae</taxon>
        <taxon>Tanacetum</taxon>
    </lineage>
</organism>
<reference evidence="2" key="2">
    <citation type="submission" date="2022-01" db="EMBL/GenBank/DDBJ databases">
        <authorList>
            <person name="Yamashiro T."/>
            <person name="Shiraishi A."/>
            <person name="Satake H."/>
            <person name="Nakayama K."/>
        </authorList>
    </citation>
    <scope>NUCLEOTIDE SEQUENCE</scope>
</reference>
<sequence length="252" mass="29009">MGDNIEEWYIRLEGEAFDLIVYETYTNYCSIKFHYAGRFTDSPNKQYVDGEFACVDMVNNTDFRIDLLNSVLCSLGFEDDDVISLYYKIPLKSLDIGLKPLVSENDTSSFLGYVHKHKMMYVYVELVETTETSSDEDGEGDSEDGHSDVNDIIDEEHLVDEVEVNMSAFNFQIEGQDEDGQVDPVQPLVTVTEDDLEVLDYDSLERKEFANRYLAKEKIRAYSVETMRNIDFKRNDKRRIRAVCKGVVPSIT</sequence>